<protein>
    <submittedName>
        <fullName evidence="1">Uncharacterized protein</fullName>
    </submittedName>
</protein>
<comment type="caution">
    <text evidence="1">The sequence shown here is derived from an EMBL/GenBank/DDBJ whole genome shotgun (WGS) entry which is preliminary data.</text>
</comment>
<dbReference type="EMBL" id="AMZH03045761">
    <property type="protein sequence ID" value="RRT31160.1"/>
    <property type="molecule type" value="Genomic_DNA"/>
</dbReference>
<dbReference type="AlphaFoldDB" id="A0A426WV96"/>
<organism evidence="1 2">
    <name type="scientific">Ensete ventricosum</name>
    <name type="common">Abyssinian banana</name>
    <name type="synonym">Musa ensete</name>
    <dbReference type="NCBI Taxonomy" id="4639"/>
    <lineage>
        <taxon>Eukaryota</taxon>
        <taxon>Viridiplantae</taxon>
        <taxon>Streptophyta</taxon>
        <taxon>Embryophyta</taxon>
        <taxon>Tracheophyta</taxon>
        <taxon>Spermatophyta</taxon>
        <taxon>Magnoliopsida</taxon>
        <taxon>Liliopsida</taxon>
        <taxon>Zingiberales</taxon>
        <taxon>Musaceae</taxon>
        <taxon>Ensete</taxon>
    </lineage>
</organism>
<feature type="non-terminal residue" evidence="1">
    <location>
        <position position="1"/>
    </location>
</feature>
<sequence length="200" mass="22544">SYKHAFTKNMTVINIACSRTVSRVSIGFSCAISEIQNTGHSRCISPWFRSIFRAPSLNFKILAIHDVLAHEFLSVFRAPSRKFKILVFPVLLAHRKSYKHAFAKNTTVINIAHIHALSRVSIGFSCAVSEIQNNGHSRCIMVRRMSMVSRKNVTVINFAQSRVSIGFSCTVSEIQNTGLSRLISPLEVVQARFHKKIRRS</sequence>
<evidence type="ECO:0000313" key="1">
    <source>
        <dbReference type="EMBL" id="RRT31160.1"/>
    </source>
</evidence>
<evidence type="ECO:0000313" key="2">
    <source>
        <dbReference type="Proteomes" id="UP000287651"/>
    </source>
</evidence>
<reference evidence="1 2" key="1">
    <citation type="journal article" date="2014" name="Agronomy (Basel)">
        <title>A Draft Genome Sequence for Ensete ventricosum, the Drought-Tolerant Tree Against Hunger.</title>
        <authorList>
            <person name="Harrison J."/>
            <person name="Moore K.A."/>
            <person name="Paszkiewicz K."/>
            <person name="Jones T."/>
            <person name="Grant M."/>
            <person name="Ambacheew D."/>
            <person name="Muzemil S."/>
            <person name="Studholme D.J."/>
        </authorList>
    </citation>
    <scope>NUCLEOTIDE SEQUENCE [LARGE SCALE GENOMIC DNA]</scope>
</reference>
<dbReference type="Proteomes" id="UP000287651">
    <property type="component" value="Unassembled WGS sequence"/>
</dbReference>
<proteinExistence type="predicted"/>
<gene>
    <name evidence="1" type="ORF">B296_00058143</name>
</gene>
<accession>A0A426WV96</accession>
<name>A0A426WV96_ENSVE</name>